<comment type="caution">
    <text evidence="1">The sequence shown here is derived from an EMBL/GenBank/DDBJ whole genome shotgun (WGS) entry which is preliminary data.</text>
</comment>
<reference evidence="1 4" key="1">
    <citation type="submission" date="2018-11" db="EMBL/GenBank/DDBJ databases">
        <title>The genome of Variovorax sp T529.</title>
        <authorList>
            <person name="Gao J."/>
        </authorList>
    </citation>
    <scope>NUCLEOTIDE SEQUENCE [LARGE SCALE GENOMIC DNA]</scope>
    <source>
        <strain evidence="1 4">T529</strain>
    </source>
</reference>
<name>A0A3P3EY27_9BURK</name>
<keyword evidence="3" id="KW-1185">Reference proteome</keyword>
<dbReference type="Proteomes" id="UP000271137">
    <property type="component" value="Unassembled WGS sequence"/>
</dbReference>
<proteinExistence type="predicted"/>
<gene>
    <name evidence="1" type="ORF">EH244_03585</name>
    <name evidence="2" type="ORF">EJO66_01015</name>
</gene>
<evidence type="ECO:0008006" key="5">
    <source>
        <dbReference type="Google" id="ProtNLM"/>
    </source>
</evidence>
<dbReference type="Proteomes" id="UP000271590">
    <property type="component" value="Unassembled WGS sequence"/>
</dbReference>
<evidence type="ECO:0000313" key="2">
    <source>
        <dbReference type="EMBL" id="RSZ44581.1"/>
    </source>
</evidence>
<sequence length="97" mass="10030">MFKSTILALTLLVGTGCSHVTPHYDARFGDAVRDAKRKMTLNPDAGKDGNPVVGMDGRAARESMLQYQKSYKSPPPAVNVINIGGAIGGGGGGGEGR</sequence>
<accession>A0A3P3EY27</accession>
<evidence type="ECO:0000313" key="4">
    <source>
        <dbReference type="Proteomes" id="UP000271590"/>
    </source>
</evidence>
<evidence type="ECO:0000313" key="3">
    <source>
        <dbReference type="Proteomes" id="UP000271137"/>
    </source>
</evidence>
<dbReference type="AlphaFoldDB" id="A0A3P3EY27"/>
<evidence type="ECO:0000313" key="1">
    <source>
        <dbReference type="EMBL" id="RRH91314.1"/>
    </source>
</evidence>
<dbReference type="RefSeq" id="WP_124957043.1">
    <property type="nucleotide sequence ID" value="NZ_RQXU01000002.1"/>
</dbReference>
<dbReference type="EMBL" id="RXFQ01000001">
    <property type="protein sequence ID" value="RSZ44581.1"/>
    <property type="molecule type" value="Genomic_DNA"/>
</dbReference>
<organism evidence="1 4">
    <name type="scientific">Variovorax beijingensis</name>
    <dbReference type="NCBI Taxonomy" id="2496117"/>
    <lineage>
        <taxon>Bacteria</taxon>
        <taxon>Pseudomonadati</taxon>
        <taxon>Pseudomonadota</taxon>
        <taxon>Betaproteobacteria</taxon>
        <taxon>Burkholderiales</taxon>
        <taxon>Comamonadaceae</taxon>
        <taxon>Variovorax</taxon>
    </lineage>
</organism>
<reference evidence="2 3" key="2">
    <citation type="submission" date="2018-12" db="EMBL/GenBank/DDBJ databases">
        <title>The genome sequences of strain 502.</title>
        <authorList>
            <person name="Gao J."/>
            <person name="Sun J."/>
        </authorList>
    </citation>
    <scope>NUCLEOTIDE SEQUENCE [LARGE SCALE GENOMIC DNA]</scope>
    <source>
        <strain evidence="2 3">502</strain>
    </source>
</reference>
<dbReference type="PROSITE" id="PS51257">
    <property type="entry name" value="PROKAR_LIPOPROTEIN"/>
    <property type="match status" value="1"/>
</dbReference>
<dbReference type="EMBL" id="RQXU01000002">
    <property type="protein sequence ID" value="RRH91314.1"/>
    <property type="molecule type" value="Genomic_DNA"/>
</dbReference>
<protein>
    <recommendedName>
        <fullName evidence="5">Pilus assembly protein</fullName>
    </recommendedName>
</protein>